<feature type="domain" description="Headcase N-terminal" evidence="2">
    <location>
        <begin position="52"/>
        <end position="150"/>
    </location>
</feature>
<feature type="compositionally biased region" description="Basic residues" evidence="1">
    <location>
        <begin position="1"/>
        <end position="11"/>
    </location>
</feature>
<reference evidence="4 5" key="1">
    <citation type="submission" date="2019-01" db="EMBL/GenBank/DDBJ databases">
        <title>A draft genome assembly of the solar-powered sea slug Elysia chlorotica.</title>
        <authorList>
            <person name="Cai H."/>
            <person name="Li Q."/>
            <person name="Fang X."/>
            <person name="Li J."/>
            <person name="Curtis N.E."/>
            <person name="Altenburger A."/>
            <person name="Shibata T."/>
            <person name="Feng M."/>
            <person name="Maeda T."/>
            <person name="Schwartz J.A."/>
            <person name="Shigenobu S."/>
            <person name="Lundholm N."/>
            <person name="Nishiyama T."/>
            <person name="Yang H."/>
            <person name="Hasebe M."/>
            <person name="Li S."/>
            <person name="Pierce S.K."/>
            <person name="Wang J."/>
        </authorList>
    </citation>
    <scope>NUCLEOTIDE SEQUENCE [LARGE SCALE GENOMIC DNA]</scope>
    <source>
        <strain evidence="4">EC2010</strain>
        <tissue evidence="4">Whole organism of an adult</tissue>
    </source>
</reference>
<evidence type="ECO:0000259" key="2">
    <source>
        <dbReference type="Pfam" id="PF15353"/>
    </source>
</evidence>
<evidence type="ECO:0000313" key="5">
    <source>
        <dbReference type="Proteomes" id="UP000271974"/>
    </source>
</evidence>
<feature type="domain" description="Headcase middle" evidence="3">
    <location>
        <begin position="395"/>
        <end position="592"/>
    </location>
</feature>
<dbReference type="InterPro" id="IPR026066">
    <property type="entry name" value="Headcase"/>
</dbReference>
<dbReference type="InterPro" id="IPR031947">
    <property type="entry name" value="Headcase_mid"/>
</dbReference>
<dbReference type="OrthoDB" id="10012848at2759"/>
<accession>A0A3S0ZCM8</accession>
<evidence type="ECO:0000256" key="1">
    <source>
        <dbReference type="SAM" id="MobiDB-lite"/>
    </source>
</evidence>
<sequence>MPNSKHNKGHRNVHEDAHNNNLPNGHYAVNNRDRMEHQNHQDDENGTLRAHQCCVPTGCTDDPIDPSDPYDAVRVVCNNDMCTLGRWMHKDCFIEWEQSVLSFLRSCGRARSWSEKQRLQNLWTKKGYDLAYKACDCKCGRGHLRKDLDYIPPPLNDNHKKARKNKKKNDKPMPVVSTNHKSGLNSNGGVNNHHSNQPAQQVDNHQHHNTPLQADNSTKKKEVLPAMSSNKQRRGSDNAVNNNTATTTGQGQGNGGKFRSRNNSVNLTDQEKLDNSGQVNNNMFKGDGYQHPQQGPPGSIAVAYGLPPGGSTSAQRMRTNSMSSTGSVCSQTSSSGSLPSSAGSSSPLSSSPSSVNVFFVKGNSKAVPEQHLVECPAQGQEGQRPPQSGGDPASTLSIFRRRQDLSAFSALPRYKQNPYNIHVEEAGLEEEDEDTRNFVLSSLSTKRMSGLRCVLCKLHLPVFDRFPLLDGTLFLSPQAYDPTVVQVIWEGRIQFLNAVCLGCLHGEAGEGGCQASCASCHTPWDGRALVVGTMYTYDVFAATPCCQKRLTCKHCRRAVVDVSRGLPYYSQYSRMILCPFCKANDYHFIRPLPDTFAVQEASGSICNSN</sequence>
<dbReference type="STRING" id="188477.A0A3S0ZCM8"/>
<dbReference type="InterPro" id="IPR054537">
    <property type="entry name" value="HECA_N"/>
</dbReference>
<feature type="compositionally biased region" description="Low complexity" evidence="1">
    <location>
        <begin position="238"/>
        <end position="249"/>
    </location>
</feature>
<protein>
    <submittedName>
        <fullName evidence="4">Uncharacterized protein</fullName>
    </submittedName>
</protein>
<dbReference type="Proteomes" id="UP000271974">
    <property type="component" value="Unassembled WGS sequence"/>
</dbReference>
<dbReference type="EMBL" id="RQTK01000810">
    <property type="protein sequence ID" value="RUS74660.1"/>
    <property type="molecule type" value="Genomic_DNA"/>
</dbReference>
<dbReference type="Pfam" id="PF16002">
    <property type="entry name" value="Headcase"/>
    <property type="match status" value="1"/>
</dbReference>
<evidence type="ECO:0000313" key="4">
    <source>
        <dbReference type="EMBL" id="RUS74660.1"/>
    </source>
</evidence>
<gene>
    <name evidence="4" type="ORF">EGW08_017566</name>
</gene>
<feature type="compositionally biased region" description="Polar residues" evidence="1">
    <location>
        <begin position="197"/>
        <end position="216"/>
    </location>
</feature>
<evidence type="ECO:0000259" key="3">
    <source>
        <dbReference type="Pfam" id="PF16002"/>
    </source>
</evidence>
<feature type="compositionally biased region" description="Low complexity" evidence="1">
    <location>
        <begin position="321"/>
        <end position="353"/>
    </location>
</feature>
<dbReference type="AlphaFoldDB" id="A0A3S0ZCM8"/>
<dbReference type="Pfam" id="PF15353">
    <property type="entry name" value="HECA_N"/>
    <property type="match status" value="1"/>
</dbReference>
<dbReference type="PANTHER" id="PTHR13425">
    <property type="entry name" value="HEADCASE PROTEIN"/>
    <property type="match status" value="1"/>
</dbReference>
<organism evidence="4 5">
    <name type="scientific">Elysia chlorotica</name>
    <name type="common">Eastern emerald elysia</name>
    <name type="synonym">Sea slug</name>
    <dbReference type="NCBI Taxonomy" id="188477"/>
    <lineage>
        <taxon>Eukaryota</taxon>
        <taxon>Metazoa</taxon>
        <taxon>Spiralia</taxon>
        <taxon>Lophotrochozoa</taxon>
        <taxon>Mollusca</taxon>
        <taxon>Gastropoda</taxon>
        <taxon>Heterobranchia</taxon>
        <taxon>Euthyneura</taxon>
        <taxon>Panpulmonata</taxon>
        <taxon>Sacoglossa</taxon>
        <taxon>Placobranchoidea</taxon>
        <taxon>Plakobranchidae</taxon>
        <taxon>Elysia</taxon>
    </lineage>
</organism>
<proteinExistence type="predicted"/>
<name>A0A3S0ZCM8_ELYCH</name>
<feature type="compositionally biased region" description="Low complexity" evidence="1">
    <location>
        <begin position="182"/>
        <end position="196"/>
    </location>
</feature>
<feature type="region of interest" description="Disordered" evidence="1">
    <location>
        <begin position="1"/>
        <end position="29"/>
    </location>
</feature>
<comment type="caution">
    <text evidence="4">The sequence shown here is derived from an EMBL/GenBank/DDBJ whole genome shotgun (WGS) entry which is preliminary data.</text>
</comment>
<feature type="compositionally biased region" description="Polar residues" evidence="1">
    <location>
        <begin position="310"/>
        <end position="320"/>
    </location>
</feature>
<keyword evidence="5" id="KW-1185">Reference proteome</keyword>
<feature type="compositionally biased region" description="Basic residues" evidence="1">
    <location>
        <begin position="160"/>
        <end position="169"/>
    </location>
</feature>
<dbReference type="PANTHER" id="PTHR13425:SF3">
    <property type="entry name" value="HEADCASE PROTEIN HOMOLOG"/>
    <property type="match status" value="1"/>
</dbReference>
<feature type="region of interest" description="Disordered" evidence="1">
    <location>
        <begin position="148"/>
        <end position="353"/>
    </location>
</feature>